<keyword evidence="2" id="KW-0605">Phycobilisome</keyword>
<evidence type="ECO:0000313" key="7">
    <source>
        <dbReference type="Proteomes" id="UP001526426"/>
    </source>
</evidence>
<comment type="caution">
    <text evidence="6">The sequence shown here is derived from an EMBL/GenBank/DDBJ whole genome shotgun (WGS) entry which is preliminary data.</text>
</comment>
<dbReference type="InterPro" id="IPR036365">
    <property type="entry name" value="PGBD-like_sf"/>
</dbReference>
<feature type="compositionally biased region" description="Polar residues" evidence="3">
    <location>
        <begin position="233"/>
        <end position="246"/>
    </location>
</feature>
<dbReference type="InterPro" id="IPR036366">
    <property type="entry name" value="PGBDSf"/>
</dbReference>
<keyword evidence="7" id="KW-1185">Reference proteome</keyword>
<evidence type="ECO:0000256" key="2">
    <source>
        <dbReference type="ARBA" id="ARBA00022738"/>
    </source>
</evidence>
<dbReference type="SUPFAM" id="SSF48371">
    <property type="entry name" value="ARM repeat"/>
    <property type="match status" value="1"/>
</dbReference>
<protein>
    <submittedName>
        <fullName evidence="6">Peptidoglycan-binding protein</fullName>
    </submittedName>
</protein>
<gene>
    <name evidence="6" type="ORF">K4A83_14995</name>
</gene>
<dbReference type="InterPro" id="IPR011989">
    <property type="entry name" value="ARM-like"/>
</dbReference>
<reference evidence="6 7" key="1">
    <citation type="submission" date="2021-08" db="EMBL/GenBank/DDBJ databases">
        <title>Draft genome sequence of Spirulina subsalsa with high tolerance to salinity and hype-accumulation of phycocyanin.</title>
        <authorList>
            <person name="Pei H."/>
            <person name="Jiang L."/>
        </authorList>
    </citation>
    <scope>NUCLEOTIDE SEQUENCE [LARGE SCALE GENOMIC DNA]</scope>
    <source>
        <strain evidence="6 7">FACHB-351</strain>
    </source>
</reference>
<keyword evidence="4" id="KW-1133">Transmembrane helix</keyword>
<feature type="region of interest" description="Disordered" evidence="3">
    <location>
        <begin position="77"/>
        <end position="102"/>
    </location>
</feature>
<evidence type="ECO:0000256" key="3">
    <source>
        <dbReference type="SAM" id="MobiDB-lite"/>
    </source>
</evidence>
<dbReference type="Pfam" id="PF01471">
    <property type="entry name" value="PG_binding_1"/>
    <property type="match status" value="1"/>
</dbReference>
<evidence type="ECO:0000313" key="6">
    <source>
        <dbReference type="EMBL" id="MCW6037572.1"/>
    </source>
</evidence>
<dbReference type="RefSeq" id="WP_265265431.1">
    <property type="nucleotide sequence ID" value="NZ_JAIHOM010000078.1"/>
</dbReference>
<accession>A0ABT3L8U3</accession>
<evidence type="ECO:0000259" key="5">
    <source>
        <dbReference type="Pfam" id="PF01471"/>
    </source>
</evidence>
<feature type="region of interest" description="Disordered" evidence="3">
    <location>
        <begin position="224"/>
        <end position="252"/>
    </location>
</feature>
<feature type="domain" description="Peptidoglycan binding-like" evidence="5">
    <location>
        <begin position="106"/>
        <end position="158"/>
    </location>
</feature>
<dbReference type="Gene3D" id="1.25.10.10">
    <property type="entry name" value="Leucine-rich Repeat Variant"/>
    <property type="match status" value="1"/>
</dbReference>
<keyword evidence="4" id="KW-0472">Membrane</keyword>
<dbReference type="InterPro" id="IPR016024">
    <property type="entry name" value="ARM-type_fold"/>
</dbReference>
<dbReference type="Proteomes" id="UP001526426">
    <property type="component" value="Unassembled WGS sequence"/>
</dbReference>
<sequence length="464" mass="51143">MLPLTKCCGIPLPRQRQGGVVHTDPQPNEPVDVVMRDSYGTRRGSAFLLLLLSLTLGEVILGASRLEVISGSRIAIAQTPSPETSPTEDSEAANEPKIEPGSEGVIVRELQQHLKELGYYEEEPDGVYGASTEAAVRAFQEAEGLEPTGVFDAQAWIRMQEIRNPRPEPQPQERGRISRRALAVIGLGGLTTLIGMAIGIFLILKFLAQRAQDQEFAVQTEIGSERYPDYEQDPSNNHSKFVTLQPESPPTQPLNLDPPILSESLLEDAWLADSVLPPPPAKPEPLEEVALEEVAEAENPLPTNPPITASPPEMTIKPAGRLVKLDLIEELIGDLRSPNLEKRHKAIWELAQRADSRAVKPLVGLLIESDSQQQTLILEALSQIGTRTLKPMNRALALSLQDDNAQVRKNAIRDLTRMYELVAQLSQLVYYATDDPDPEVQNTAKWALKQLNQIRVLPDDQPSS</sequence>
<evidence type="ECO:0000256" key="4">
    <source>
        <dbReference type="SAM" id="Phobius"/>
    </source>
</evidence>
<dbReference type="EMBL" id="JAIHOM010000078">
    <property type="protein sequence ID" value="MCW6037572.1"/>
    <property type="molecule type" value="Genomic_DNA"/>
</dbReference>
<keyword evidence="1" id="KW-0042">Antenna complex</keyword>
<evidence type="ECO:0000256" key="1">
    <source>
        <dbReference type="ARBA" id="ARBA00022549"/>
    </source>
</evidence>
<proteinExistence type="predicted"/>
<name>A0ABT3L8U3_9CYAN</name>
<dbReference type="Gene3D" id="1.10.101.10">
    <property type="entry name" value="PGBD-like superfamily/PGBD"/>
    <property type="match status" value="1"/>
</dbReference>
<keyword evidence="4" id="KW-0812">Transmembrane</keyword>
<organism evidence="6 7">
    <name type="scientific">Spirulina subsalsa FACHB-351</name>
    <dbReference type="NCBI Taxonomy" id="234711"/>
    <lineage>
        <taxon>Bacteria</taxon>
        <taxon>Bacillati</taxon>
        <taxon>Cyanobacteriota</taxon>
        <taxon>Cyanophyceae</taxon>
        <taxon>Spirulinales</taxon>
        <taxon>Spirulinaceae</taxon>
        <taxon>Spirulina</taxon>
    </lineage>
</organism>
<dbReference type="SUPFAM" id="SSF47090">
    <property type="entry name" value="PGBD-like"/>
    <property type="match status" value="1"/>
</dbReference>
<feature type="transmembrane region" description="Helical" evidence="4">
    <location>
        <begin position="181"/>
        <end position="204"/>
    </location>
</feature>
<dbReference type="InterPro" id="IPR002477">
    <property type="entry name" value="Peptidoglycan-bd-like"/>
</dbReference>